<keyword evidence="4" id="KW-0732">Signal</keyword>
<dbReference type="AlphaFoldDB" id="A0A413RKQ9"/>
<accession>A0A413RKQ9</accession>
<dbReference type="Pfam" id="PF07745">
    <property type="entry name" value="Glyco_hydro_53"/>
    <property type="match status" value="1"/>
</dbReference>
<evidence type="ECO:0000256" key="4">
    <source>
        <dbReference type="RuleBase" id="RU361192"/>
    </source>
</evidence>
<dbReference type="InterPro" id="IPR011081">
    <property type="entry name" value="Big_4"/>
</dbReference>
<comment type="similarity">
    <text evidence="1 4">Belongs to the glycosyl hydrolase 53 family.</text>
</comment>
<feature type="chain" id="PRO_5018822954" description="Arabinogalactan endo-beta-1,4-galactanase" evidence="4">
    <location>
        <begin position="34"/>
        <end position="1072"/>
    </location>
</feature>
<gene>
    <name evidence="7" type="ORF">D1825_11095</name>
</gene>
<dbReference type="GO" id="GO:0015926">
    <property type="term" value="F:glucosidase activity"/>
    <property type="evidence" value="ECO:0007669"/>
    <property type="project" value="InterPro"/>
</dbReference>
<evidence type="ECO:0000313" key="7">
    <source>
        <dbReference type="EMBL" id="RHA39959.1"/>
    </source>
</evidence>
<dbReference type="GO" id="GO:0031218">
    <property type="term" value="F:arabinogalactan endo-1,4-beta-galactosidase activity"/>
    <property type="evidence" value="ECO:0007669"/>
    <property type="project" value="UniProtKB-EC"/>
</dbReference>
<dbReference type="Pfam" id="PF16640">
    <property type="entry name" value="Big_3_5"/>
    <property type="match status" value="1"/>
</dbReference>
<comment type="catalytic activity">
    <reaction evidence="4">
        <text>The enzyme specifically hydrolyzes (1-&gt;4)-beta-D-galactosidic linkages in type I arabinogalactans.</text>
        <dbReference type="EC" id="3.2.1.89"/>
    </reaction>
</comment>
<keyword evidence="8" id="KW-1185">Reference proteome</keyword>
<dbReference type="PANTHER" id="PTHR34983">
    <property type="entry name" value="ARABINOGALACTAN ENDO-BETA-1,4-GALACTANASE A"/>
    <property type="match status" value="1"/>
</dbReference>
<dbReference type="EMBL" id="QWKP01000200">
    <property type="protein sequence ID" value="RHA39959.1"/>
    <property type="molecule type" value="Genomic_DNA"/>
</dbReference>
<dbReference type="SUPFAM" id="SSF81296">
    <property type="entry name" value="E set domains"/>
    <property type="match status" value="1"/>
</dbReference>
<dbReference type="InterPro" id="IPR017853">
    <property type="entry name" value="GH"/>
</dbReference>
<evidence type="ECO:0000313" key="8">
    <source>
        <dbReference type="Proteomes" id="UP000283374"/>
    </source>
</evidence>
<name>A0A413RKQ9_9CELL</name>
<dbReference type="Gene3D" id="2.60.40.10">
    <property type="entry name" value="Immunoglobulins"/>
    <property type="match status" value="1"/>
</dbReference>
<dbReference type="InterPro" id="IPR014756">
    <property type="entry name" value="Ig_E-set"/>
</dbReference>
<organism evidence="7 8">
    <name type="scientific">Cellulomonas rhizosphaerae</name>
    <dbReference type="NCBI Taxonomy" id="2293719"/>
    <lineage>
        <taxon>Bacteria</taxon>
        <taxon>Bacillati</taxon>
        <taxon>Actinomycetota</taxon>
        <taxon>Actinomycetes</taxon>
        <taxon>Micrococcales</taxon>
        <taxon>Cellulomonadaceae</taxon>
        <taxon>Cellulomonas</taxon>
    </lineage>
</organism>
<dbReference type="InterPro" id="IPR013783">
    <property type="entry name" value="Ig-like_fold"/>
</dbReference>
<keyword evidence="3 4" id="KW-0326">Glycosidase</keyword>
<reference evidence="7 8" key="1">
    <citation type="submission" date="2018-08" db="EMBL/GenBank/DDBJ databases">
        <title>Cellulomonas rhizosphaerae sp. nov., a novel actinomycete isolated from soil.</title>
        <authorList>
            <person name="Tian Y."/>
        </authorList>
    </citation>
    <scope>NUCLEOTIDE SEQUENCE [LARGE SCALE GENOMIC DNA]</scope>
    <source>
        <strain evidence="7 8">NEAU-TCZ24</strain>
    </source>
</reference>
<sequence length="1072" mass="108037">MVMSLISRGLRRRAAAIAAVGALLCAGAPAAWADDSGPVDATITVPKVAGLSDEFAMGVDVSTVLSQEESGVTYRGYDGHTADIFDVLAASGVNYVRIRIWNDPYDADGHGYGAGNVDVARALEIGERATAHHMKVLLDFHYSDFWADPGKQTAPKAWAGFTVPQKAAAVTSFTTDALQRFKAAGVDVGMVQVGNETNGGVAGVTGYTDMATIFSAGSAAVRAVLPDALVALHFTNPEKGYATVAAAMAGVDYDVFASSYYPYWHGTLANLTTQLSTIASTYGKKVMVAETSWAYTMEDGDGFTNSIASAASAPQYPISVQGQATEVHDVIQAVADVGDAGIGVFYWEPAWTPVGPPSALASNITTWQTYGSGWATSYAGGYDAGATGIEYGGSSWDNQAMFDFQGNPLASLKVFSYVRTGAQAPLAVSSVAPVTVTVAAGDAITLPATVAVTYNDGSVVDQPTTWNDAVDWITGPGIYTIPGTTTSGVATTATVVVNAKNYVTKNPSFEDASTSPWTVTGTGASIKATGDSYAGARSLAFYKATAYTFGVSQVVTGVPAGTYTLSATGQGGSLGATDSVTLQSTTSTGTTTAPFALTVWQAWSTPTLQVTVPADGTVTIGAAASVSAGAWGAIDDFRLVATAPVVDTSALQTLVDRAAGVTRARYTAESLATLDDAVVKAKVVLGATSADPTRLAQAQTLLGDALDALVVAYTPSITLGAASVHVGDAVAVTGAGFAPGEDVTVSLGSASSTVQASSAGAVAATLTAPAEAGTYSVTADGAVSAVTVSATVTVTVKPVVYAPHVADATVAYGTPVVVTGAGFAPGESVVVTVGQAKATVTATSAGAVRASVGKLAVGTYPVTARGAVSAVAATSTVKVVKATATVSLKASPASAGYGRKVTLTARVSPSGATGSVQLYDGAAKLGGAVAVSGGVATKVVSTLGVGTHRFKAVYLGSSSYTTATSATAKVVVARAKVTSVSISGKAFTRGTRPVVTVRVGKLDNGSRAAGIVTVRAGGVKVGTAKLSSSTSSVTIRLSKKYSTSVKVKATFTPTRSSTVAPRTSSTTTLRVR</sequence>
<dbReference type="InterPro" id="IPR011683">
    <property type="entry name" value="Glyco_hydro_53"/>
</dbReference>
<dbReference type="EC" id="3.2.1.89" evidence="4"/>
<comment type="caution">
    <text evidence="7">The sequence shown here is derived from an EMBL/GenBank/DDBJ whole genome shotgun (WGS) entry which is preliminary data.</text>
</comment>
<dbReference type="Pfam" id="PF07532">
    <property type="entry name" value="Big_4"/>
    <property type="match status" value="1"/>
</dbReference>
<keyword evidence="2 4" id="KW-0378">Hydrolase</keyword>
<protein>
    <recommendedName>
        <fullName evidence="4">Arabinogalactan endo-beta-1,4-galactanase</fullName>
        <ecNumber evidence="4">3.2.1.89</ecNumber>
    </recommendedName>
</protein>
<evidence type="ECO:0000256" key="2">
    <source>
        <dbReference type="ARBA" id="ARBA00022801"/>
    </source>
</evidence>
<evidence type="ECO:0000256" key="1">
    <source>
        <dbReference type="ARBA" id="ARBA00010687"/>
    </source>
</evidence>
<evidence type="ECO:0000259" key="5">
    <source>
        <dbReference type="Pfam" id="PF07532"/>
    </source>
</evidence>
<dbReference type="PANTHER" id="PTHR34983:SF2">
    <property type="entry name" value="ENDO-BETA-1,4-GALACTANASE"/>
    <property type="match status" value="1"/>
</dbReference>
<feature type="signal peptide" evidence="4">
    <location>
        <begin position="1"/>
        <end position="33"/>
    </location>
</feature>
<evidence type="ECO:0000256" key="3">
    <source>
        <dbReference type="ARBA" id="ARBA00023295"/>
    </source>
</evidence>
<dbReference type="InterPro" id="IPR032109">
    <property type="entry name" value="Big_3_5"/>
</dbReference>
<dbReference type="Gene3D" id="3.20.20.80">
    <property type="entry name" value="Glycosidases"/>
    <property type="match status" value="1"/>
</dbReference>
<evidence type="ECO:0000259" key="6">
    <source>
        <dbReference type="Pfam" id="PF16640"/>
    </source>
</evidence>
<dbReference type="Gene3D" id="2.60.120.260">
    <property type="entry name" value="Galactose-binding domain-like"/>
    <property type="match status" value="1"/>
</dbReference>
<dbReference type="SUPFAM" id="SSF51445">
    <property type="entry name" value="(Trans)glycosidases"/>
    <property type="match status" value="1"/>
</dbReference>
<feature type="domain" description="Bacterial Ig-like" evidence="5">
    <location>
        <begin position="432"/>
        <end position="486"/>
    </location>
</feature>
<feature type="domain" description="Bacterial Ig-like" evidence="6">
    <location>
        <begin position="888"/>
        <end position="973"/>
    </location>
</feature>
<dbReference type="GO" id="GO:0045490">
    <property type="term" value="P:pectin catabolic process"/>
    <property type="evidence" value="ECO:0007669"/>
    <property type="project" value="TreeGrafter"/>
</dbReference>
<dbReference type="Proteomes" id="UP000283374">
    <property type="component" value="Unassembled WGS sequence"/>
</dbReference>
<proteinExistence type="inferred from homology"/>